<evidence type="ECO:0000313" key="2">
    <source>
        <dbReference type="Proteomes" id="UP000235672"/>
    </source>
</evidence>
<dbReference type="AlphaFoldDB" id="A0A2J6Q7V1"/>
<name>A0A2J6Q7V1_9HELO</name>
<gene>
    <name evidence="1" type="ORF">NA56DRAFT_702706</name>
</gene>
<accession>A0A2J6Q7V1</accession>
<dbReference type="Proteomes" id="UP000235672">
    <property type="component" value="Unassembled WGS sequence"/>
</dbReference>
<protein>
    <submittedName>
        <fullName evidence="1">Uncharacterized protein</fullName>
    </submittedName>
</protein>
<evidence type="ECO:0000313" key="1">
    <source>
        <dbReference type="EMBL" id="PMD22348.1"/>
    </source>
</evidence>
<proteinExistence type="predicted"/>
<reference evidence="1 2" key="1">
    <citation type="submission" date="2016-05" db="EMBL/GenBank/DDBJ databases">
        <title>A degradative enzymes factory behind the ericoid mycorrhizal symbiosis.</title>
        <authorList>
            <consortium name="DOE Joint Genome Institute"/>
            <person name="Martino E."/>
            <person name="Morin E."/>
            <person name="Grelet G."/>
            <person name="Kuo A."/>
            <person name="Kohler A."/>
            <person name="Daghino S."/>
            <person name="Barry K."/>
            <person name="Choi C."/>
            <person name="Cichocki N."/>
            <person name="Clum A."/>
            <person name="Copeland A."/>
            <person name="Hainaut M."/>
            <person name="Haridas S."/>
            <person name="Labutti K."/>
            <person name="Lindquist E."/>
            <person name="Lipzen A."/>
            <person name="Khouja H.-R."/>
            <person name="Murat C."/>
            <person name="Ohm R."/>
            <person name="Olson A."/>
            <person name="Spatafora J."/>
            <person name="Veneault-Fourrey C."/>
            <person name="Henrissat B."/>
            <person name="Grigoriev I."/>
            <person name="Martin F."/>
            <person name="Perotto S."/>
        </authorList>
    </citation>
    <scope>NUCLEOTIDE SEQUENCE [LARGE SCALE GENOMIC DNA]</scope>
    <source>
        <strain evidence="1 2">UAMH 7357</strain>
    </source>
</reference>
<keyword evidence="2" id="KW-1185">Reference proteome</keyword>
<sequence>MVVDEDLHSYDFLMFESIWKYLSGALQGLDRGFHPCVTVAVAQLVGETSHDHEKGLNQRRIHSASRIKAMHHNLTALESPPIDLQGDAFEGSCSQIELRQTLCTQHNVILHRGGESSTHGLPPSALAHSPPKAMQLSLACSEAAVGEITEDVFASPWLAGWMACGWLV</sequence>
<dbReference type="EMBL" id="KZ613478">
    <property type="protein sequence ID" value="PMD22348.1"/>
    <property type="molecule type" value="Genomic_DNA"/>
</dbReference>
<organism evidence="1 2">
    <name type="scientific">Hyaloscypha hepaticicola</name>
    <dbReference type="NCBI Taxonomy" id="2082293"/>
    <lineage>
        <taxon>Eukaryota</taxon>
        <taxon>Fungi</taxon>
        <taxon>Dikarya</taxon>
        <taxon>Ascomycota</taxon>
        <taxon>Pezizomycotina</taxon>
        <taxon>Leotiomycetes</taxon>
        <taxon>Helotiales</taxon>
        <taxon>Hyaloscyphaceae</taxon>
        <taxon>Hyaloscypha</taxon>
    </lineage>
</organism>